<dbReference type="SUPFAM" id="SSF51556">
    <property type="entry name" value="Metallo-dependent hydrolases"/>
    <property type="match status" value="1"/>
</dbReference>
<gene>
    <name evidence="3" type="ORF">GCM10023195_56510</name>
</gene>
<dbReference type="PANTHER" id="PTHR43569:SF2">
    <property type="entry name" value="AMIDOHYDROLASE-RELATED DOMAIN-CONTAINING PROTEIN"/>
    <property type="match status" value="1"/>
</dbReference>
<organism evidence="3 4">
    <name type="scientific">Actinoallomurus liliacearum</name>
    <dbReference type="NCBI Taxonomy" id="1080073"/>
    <lineage>
        <taxon>Bacteria</taxon>
        <taxon>Bacillati</taxon>
        <taxon>Actinomycetota</taxon>
        <taxon>Actinomycetes</taxon>
        <taxon>Streptosporangiales</taxon>
        <taxon>Thermomonosporaceae</taxon>
        <taxon>Actinoallomurus</taxon>
    </lineage>
</organism>
<dbReference type="PANTHER" id="PTHR43569">
    <property type="entry name" value="AMIDOHYDROLASE"/>
    <property type="match status" value="1"/>
</dbReference>
<comment type="caution">
    <text evidence="3">The sequence shown here is derived from an EMBL/GenBank/DDBJ whole genome shotgun (WGS) entry which is preliminary data.</text>
</comment>
<dbReference type="Gene3D" id="3.20.20.140">
    <property type="entry name" value="Metal-dependent hydrolases"/>
    <property type="match status" value="1"/>
</dbReference>
<proteinExistence type="inferred from homology"/>
<dbReference type="RefSeq" id="WP_345360904.1">
    <property type="nucleotide sequence ID" value="NZ_BAABHJ010000022.1"/>
</dbReference>
<dbReference type="Pfam" id="PF04909">
    <property type="entry name" value="Amidohydro_2"/>
    <property type="match status" value="1"/>
</dbReference>
<keyword evidence="4" id="KW-1185">Reference proteome</keyword>
<sequence length="290" mass="32131">MDERTERIDAHHHFWDPRRYTYPWMAGPEMDPVRRAFGPRDMQPMVDAADITGTVLVQTVSDENETREFLRIAASTPFVRGVVGWVDLTSPAVGDALDALLTGDDGRFLVGIRHQVHDEPDPNWLCRDDVRRGLRAVAERGLGYDLLVRARELPATVETVRALPELNFVVDHIAKPAIAAGADEPWAEWMPVLARCPNVTVKLSGMITEADWSAWTPDDLRPFVARVHEWFGADRLMFGSDWPVCLLAGTYESVIEGLTAAIGTLSAAETAALFGGTAHAFYRLGDRPTG</sequence>
<evidence type="ECO:0000313" key="4">
    <source>
        <dbReference type="Proteomes" id="UP001500212"/>
    </source>
</evidence>
<protein>
    <submittedName>
        <fullName evidence="3">Amidohydrolase family protein</fullName>
    </submittedName>
</protein>
<dbReference type="EMBL" id="BAABHJ010000022">
    <property type="protein sequence ID" value="GAA4613094.1"/>
    <property type="molecule type" value="Genomic_DNA"/>
</dbReference>
<comment type="similarity">
    <text evidence="1">Belongs to the metallo-dependent hydrolases superfamily.</text>
</comment>
<name>A0ABP8TRT7_9ACTN</name>
<dbReference type="InterPro" id="IPR032466">
    <property type="entry name" value="Metal_Hydrolase"/>
</dbReference>
<dbReference type="Proteomes" id="UP001500212">
    <property type="component" value="Unassembled WGS sequence"/>
</dbReference>
<evidence type="ECO:0000313" key="3">
    <source>
        <dbReference type="EMBL" id="GAA4613094.1"/>
    </source>
</evidence>
<accession>A0ABP8TRT7</accession>
<dbReference type="InterPro" id="IPR006680">
    <property type="entry name" value="Amidohydro-rel"/>
</dbReference>
<feature type="domain" description="Amidohydrolase-related" evidence="2">
    <location>
        <begin position="8"/>
        <end position="284"/>
    </location>
</feature>
<reference evidence="4" key="1">
    <citation type="journal article" date="2019" name="Int. J. Syst. Evol. Microbiol.">
        <title>The Global Catalogue of Microorganisms (GCM) 10K type strain sequencing project: providing services to taxonomists for standard genome sequencing and annotation.</title>
        <authorList>
            <consortium name="The Broad Institute Genomics Platform"/>
            <consortium name="The Broad Institute Genome Sequencing Center for Infectious Disease"/>
            <person name="Wu L."/>
            <person name="Ma J."/>
        </authorList>
    </citation>
    <scope>NUCLEOTIDE SEQUENCE [LARGE SCALE GENOMIC DNA]</scope>
    <source>
        <strain evidence="4">JCM 17938</strain>
    </source>
</reference>
<dbReference type="InterPro" id="IPR052350">
    <property type="entry name" value="Metallo-dep_Lactonases"/>
</dbReference>
<evidence type="ECO:0000256" key="1">
    <source>
        <dbReference type="ARBA" id="ARBA00038310"/>
    </source>
</evidence>
<evidence type="ECO:0000259" key="2">
    <source>
        <dbReference type="Pfam" id="PF04909"/>
    </source>
</evidence>